<feature type="transmembrane region" description="Helical" evidence="1">
    <location>
        <begin position="12"/>
        <end position="38"/>
    </location>
</feature>
<dbReference type="Proteomes" id="UP000520156">
    <property type="component" value="Unassembled WGS sequence"/>
</dbReference>
<feature type="transmembrane region" description="Helical" evidence="1">
    <location>
        <begin position="140"/>
        <end position="159"/>
    </location>
</feature>
<sequence>MSLKPKDPLLAAARIVLFIAMGAMAVASVATLIAAPAIVIYRDAVLAQLAADGAPAEALGALVAIMALVALCTALGFLFFRHMARIVGTVGEGDPFIPANARRLSAMGWIVVAVNVASIPLVSILRWLESVTEHLHTDAGHDIDGLLLALVLFILARVFREGTRLRDEVEGTV</sequence>
<comment type="caution">
    <text evidence="2">The sequence shown here is derived from an EMBL/GenBank/DDBJ whole genome shotgun (WGS) entry which is preliminary data.</text>
</comment>
<reference evidence="2 3" key="1">
    <citation type="submission" date="2020-08" db="EMBL/GenBank/DDBJ databases">
        <title>The genome sequence of Novosphingobium flavum 4Y4.</title>
        <authorList>
            <person name="Liu Y."/>
        </authorList>
    </citation>
    <scope>NUCLEOTIDE SEQUENCE [LARGE SCALE GENOMIC DNA]</scope>
    <source>
        <strain evidence="2 3">4Y4</strain>
    </source>
</reference>
<name>A0A7X1KC46_9SPHN</name>
<gene>
    <name evidence="2" type="ORF">H7F49_09325</name>
</gene>
<keyword evidence="3" id="KW-1185">Reference proteome</keyword>
<protein>
    <submittedName>
        <fullName evidence="2">DUF2975 domain-containing protein</fullName>
    </submittedName>
</protein>
<dbReference type="AlphaFoldDB" id="A0A7X1KC46"/>
<keyword evidence="1" id="KW-1133">Transmembrane helix</keyword>
<evidence type="ECO:0000313" key="3">
    <source>
        <dbReference type="Proteomes" id="UP000520156"/>
    </source>
</evidence>
<evidence type="ECO:0000313" key="2">
    <source>
        <dbReference type="EMBL" id="MBC2651904.1"/>
    </source>
</evidence>
<feature type="transmembrane region" description="Helical" evidence="1">
    <location>
        <begin position="106"/>
        <end position="128"/>
    </location>
</feature>
<dbReference type="InterPro" id="IPR021354">
    <property type="entry name" value="DUF2975"/>
</dbReference>
<feature type="transmembrane region" description="Helical" evidence="1">
    <location>
        <begin position="58"/>
        <end position="80"/>
    </location>
</feature>
<proteinExistence type="predicted"/>
<dbReference type="EMBL" id="JACLAU010000011">
    <property type="protein sequence ID" value="MBC2651904.1"/>
    <property type="molecule type" value="Genomic_DNA"/>
</dbReference>
<keyword evidence="1" id="KW-0472">Membrane</keyword>
<evidence type="ECO:0000256" key="1">
    <source>
        <dbReference type="SAM" id="Phobius"/>
    </source>
</evidence>
<accession>A0A7X1KC46</accession>
<dbReference type="Pfam" id="PF11188">
    <property type="entry name" value="DUF2975"/>
    <property type="match status" value="1"/>
</dbReference>
<dbReference type="RefSeq" id="WP_185683325.1">
    <property type="nucleotide sequence ID" value="NZ_JACLAU010000011.1"/>
</dbReference>
<organism evidence="2 3">
    <name type="scientific">Novosphingobium aerophilum</name>
    <dbReference type="NCBI Taxonomy" id="2839843"/>
    <lineage>
        <taxon>Bacteria</taxon>
        <taxon>Pseudomonadati</taxon>
        <taxon>Pseudomonadota</taxon>
        <taxon>Alphaproteobacteria</taxon>
        <taxon>Sphingomonadales</taxon>
        <taxon>Sphingomonadaceae</taxon>
        <taxon>Novosphingobium</taxon>
    </lineage>
</organism>
<keyword evidence="1" id="KW-0812">Transmembrane</keyword>